<evidence type="ECO:0000256" key="2">
    <source>
        <dbReference type="PROSITE-ProRule" id="PRU10139"/>
    </source>
</evidence>
<dbReference type="Proteomes" id="UP001152049">
    <property type="component" value="Unassembled WGS sequence"/>
</dbReference>
<evidence type="ECO:0000313" key="4">
    <source>
        <dbReference type="EMBL" id="KAJ4251348.1"/>
    </source>
</evidence>
<reference evidence="4" key="1">
    <citation type="submission" date="2022-09" db="EMBL/GenBank/DDBJ databases">
        <title>Fusarium specimens isolated from Avocado Roots.</title>
        <authorList>
            <person name="Stajich J."/>
            <person name="Roper C."/>
            <person name="Heimlech-Rivalta G."/>
        </authorList>
    </citation>
    <scope>NUCLEOTIDE SEQUENCE</scope>
    <source>
        <strain evidence="4">CF00136</strain>
    </source>
</reference>
<dbReference type="PANTHER" id="PTHR46044">
    <property type="entry name" value="NITRILASE"/>
    <property type="match status" value="1"/>
</dbReference>
<dbReference type="PANTHER" id="PTHR46044:SF2">
    <property type="entry name" value="CN HYDROLASE DOMAIN-CONTAINING PROTEIN"/>
    <property type="match status" value="1"/>
</dbReference>
<evidence type="ECO:0000256" key="1">
    <source>
        <dbReference type="ARBA" id="ARBA00008129"/>
    </source>
</evidence>
<proteinExistence type="inferred from homology"/>
<dbReference type="OrthoDB" id="10250282at2759"/>
<dbReference type="CDD" id="cd07564">
    <property type="entry name" value="nitrilases_CHs"/>
    <property type="match status" value="1"/>
</dbReference>
<dbReference type="InterPro" id="IPR044149">
    <property type="entry name" value="Nitrilases_CHs"/>
</dbReference>
<dbReference type="InterPro" id="IPR036526">
    <property type="entry name" value="C-N_Hydrolase_sf"/>
</dbReference>
<comment type="caution">
    <text evidence="4">The sequence shown here is derived from an EMBL/GenBank/DDBJ whole genome shotgun (WGS) entry which is preliminary data.</text>
</comment>
<dbReference type="PROSITE" id="PS50263">
    <property type="entry name" value="CN_HYDROLASE"/>
    <property type="match status" value="1"/>
</dbReference>
<evidence type="ECO:0000259" key="3">
    <source>
        <dbReference type="PROSITE" id="PS50263"/>
    </source>
</evidence>
<dbReference type="Pfam" id="PF00795">
    <property type="entry name" value="CN_hydrolase"/>
    <property type="match status" value="1"/>
</dbReference>
<dbReference type="EMBL" id="JAOQAZ010000028">
    <property type="protein sequence ID" value="KAJ4251348.1"/>
    <property type="molecule type" value="Genomic_DNA"/>
</dbReference>
<feature type="active site" description="Proton acceptor" evidence="2">
    <location>
        <position position="55"/>
    </location>
</feature>
<accession>A0A9W8VAG5</accession>
<dbReference type="SUPFAM" id="SSF56317">
    <property type="entry name" value="Carbon-nitrogen hydrolase"/>
    <property type="match status" value="1"/>
</dbReference>
<keyword evidence="5" id="KW-1185">Reference proteome</keyword>
<gene>
    <name evidence="4" type="ORF">NW762_011329</name>
</gene>
<dbReference type="GO" id="GO:0000257">
    <property type="term" value="F:nitrilase activity"/>
    <property type="evidence" value="ECO:0007669"/>
    <property type="project" value="UniProtKB-ARBA"/>
</dbReference>
<protein>
    <recommendedName>
        <fullName evidence="3">CN hydrolase domain-containing protein</fullName>
    </recommendedName>
</protein>
<comment type="similarity">
    <text evidence="1">Belongs to the carbon-nitrogen hydrolase superfamily. Nitrilase family.</text>
</comment>
<dbReference type="GO" id="GO:0016836">
    <property type="term" value="F:hydro-lyase activity"/>
    <property type="evidence" value="ECO:0007669"/>
    <property type="project" value="UniProtKB-ARBA"/>
</dbReference>
<dbReference type="PROSITE" id="PS00920">
    <property type="entry name" value="NITRIL_CHT_1"/>
    <property type="match status" value="1"/>
</dbReference>
<dbReference type="AlphaFoldDB" id="A0A9W8VAG5"/>
<feature type="domain" description="CN hydrolase" evidence="3">
    <location>
        <begin position="15"/>
        <end position="290"/>
    </location>
</feature>
<organism evidence="4 5">
    <name type="scientific">Fusarium torreyae</name>
    <dbReference type="NCBI Taxonomy" id="1237075"/>
    <lineage>
        <taxon>Eukaryota</taxon>
        <taxon>Fungi</taxon>
        <taxon>Dikarya</taxon>
        <taxon>Ascomycota</taxon>
        <taxon>Pezizomycotina</taxon>
        <taxon>Sordariomycetes</taxon>
        <taxon>Hypocreomycetidae</taxon>
        <taxon>Hypocreales</taxon>
        <taxon>Nectriaceae</taxon>
        <taxon>Fusarium</taxon>
    </lineage>
</organism>
<sequence>MAQCESTPPNRKSKIKLGAAQIAPSFLNKTESTKKVCQWIREAGTQGVTVVGFPETIIPGYPAWLGHYPLDDSRTMDMYQRLFDNSIVIPGPETELIGDACRDAAVYAVVGCCEKRPNTTGTLWNTQMMFGPDGQLLLKHQKYVPTVFEKLVHAPGTTGAASSVPTEFGVLSTLICGENSNPLATYNLAQKAATVHVASWPPYYPGPWSLANCSRVSSCGLAYALKAFVINAAAVIDDEFAKACAFKSEDEEKIQQERKLGKSTIINPMGEVIAELTEDRESLLTAEVDIEETVVAKFTHDYGGHYNRPELFKHLF</sequence>
<dbReference type="InterPro" id="IPR003010">
    <property type="entry name" value="C-N_Hydrolase"/>
</dbReference>
<evidence type="ECO:0000313" key="5">
    <source>
        <dbReference type="Proteomes" id="UP001152049"/>
    </source>
</evidence>
<dbReference type="InterPro" id="IPR000132">
    <property type="entry name" value="Nitrilase/CN_hydratase_CS"/>
</dbReference>
<dbReference type="Gene3D" id="3.60.110.10">
    <property type="entry name" value="Carbon-nitrogen hydrolase"/>
    <property type="match status" value="1"/>
</dbReference>
<name>A0A9W8VAG5_9HYPO</name>